<evidence type="ECO:0000313" key="2">
    <source>
        <dbReference type="EMBL" id="EPR68909.1"/>
    </source>
</evidence>
<sequence>MLDKNTSKQKRNPCGSVNPALIFISGLWLVSFFIHWLKKPV</sequence>
<reference evidence="2 3" key="1">
    <citation type="journal article" date="2013" name="Genome Announc.">
        <title>Draft Genome Sequence of Cyclobacterium qasimii Strain M12-11BT, Isolated from Arctic Marine Sediment.</title>
        <authorList>
            <person name="Shivaji S."/>
            <person name="Ara S."/>
            <person name="Singh A."/>
            <person name="Kumar Pinnaka A."/>
        </authorList>
    </citation>
    <scope>NUCLEOTIDE SEQUENCE [LARGE SCALE GENOMIC DNA]</scope>
    <source>
        <strain evidence="2 3">M12-11B</strain>
    </source>
</reference>
<protein>
    <submittedName>
        <fullName evidence="2">Uncharacterized protein</fullName>
    </submittedName>
</protein>
<name>S7WQ72_9BACT</name>
<dbReference type="EMBL" id="ATNM01000091">
    <property type="protein sequence ID" value="EPR68909.1"/>
    <property type="molecule type" value="Genomic_DNA"/>
</dbReference>
<dbReference type="Proteomes" id="UP000014974">
    <property type="component" value="Unassembled WGS sequence"/>
</dbReference>
<comment type="caution">
    <text evidence="2">The sequence shown here is derived from an EMBL/GenBank/DDBJ whole genome shotgun (WGS) entry which is preliminary data.</text>
</comment>
<keyword evidence="1" id="KW-1133">Transmembrane helix</keyword>
<keyword evidence="1" id="KW-0472">Membrane</keyword>
<proteinExistence type="predicted"/>
<keyword evidence="1" id="KW-0812">Transmembrane</keyword>
<accession>S7WQ72</accession>
<feature type="transmembrane region" description="Helical" evidence="1">
    <location>
        <begin position="20"/>
        <end position="37"/>
    </location>
</feature>
<gene>
    <name evidence="2" type="ORF">ADICYQ_2295</name>
</gene>
<evidence type="ECO:0000256" key="1">
    <source>
        <dbReference type="SAM" id="Phobius"/>
    </source>
</evidence>
<dbReference type="AlphaFoldDB" id="S7WQ72"/>
<evidence type="ECO:0000313" key="3">
    <source>
        <dbReference type="Proteomes" id="UP000014974"/>
    </source>
</evidence>
<organism evidence="2 3">
    <name type="scientific">Cyclobacterium qasimii M12-11B</name>
    <dbReference type="NCBI Taxonomy" id="641524"/>
    <lineage>
        <taxon>Bacteria</taxon>
        <taxon>Pseudomonadati</taxon>
        <taxon>Bacteroidota</taxon>
        <taxon>Cytophagia</taxon>
        <taxon>Cytophagales</taxon>
        <taxon>Cyclobacteriaceae</taxon>
        <taxon>Cyclobacterium</taxon>
    </lineage>
</organism>